<reference evidence="1" key="1">
    <citation type="journal article" date="2018" name="Nat. Plants">
        <title>Whole-genome landscape of Medicago truncatula symbiotic genes.</title>
        <authorList>
            <person name="Pecrix Y."/>
            <person name="Gamas P."/>
            <person name="Carrere S."/>
        </authorList>
    </citation>
    <scope>NUCLEOTIDE SEQUENCE</scope>
    <source>
        <tissue evidence="1">Leaves</tissue>
    </source>
</reference>
<evidence type="ECO:0000313" key="1">
    <source>
        <dbReference type="EMBL" id="RHN54186.1"/>
    </source>
</evidence>
<dbReference type="EMBL" id="PSQE01000005">
    <property type="protein sequence ID" value="RHN54186.1"/>
    <property type="molecule type" value="Genomic_DNA"/>
</dbReference>
<dbReference type="Gramene" id="rna29184">
    <property type="protein sequence ID" value="RHN54186.1"/>
    <property type="gene ID" value="gene29184"/>
</dbReference>
<comment type="caution">
    <text evidence="1">The sequence shown here is derived from an EMBL/GenBank/DDBJ whole genome shotgun (WGS) entry which is preliminary data.</text>
</comment>
<gene>
    <name evidence="1" type="ORF">MtrunA17_Chr5g0403981</name>
</gene>
<sequence>MFSTIPSSCCLNDCKMMLVMRRNVIPMNPCIYTCSVVPIWLLELQGPLIRKVLEDL</sequence>
<dbReference type="AlphaFoldDB" id="A0A396HLI1"/>
<protein>
    <submittedName>
        <fullName evidence="1">Uncharacterized protein</fullName>
    </submittedName>
</protein>
<organism evidence="1">
    <name type="scientific">Medicago truncatula</name>
    <name type="common">Barrel medic</name>
    <name type="synonym">Medicago tribuloides</name>
    <dbReference type="NCBI Taxonomy" id="3880"/>
    <lineage>
        <taxon>Eukaryota</taxon>
        <taxon>Viridiplantae</taxon>
        <taxon>Streptophyta</taxon>
        <taxon>Embryophyta</taxon>
        <taxon>Tracheophyta</taxon>
        <taxon>Spermatophyta</taxon>
        <taxon>Magnoliopsida</taxon>
        <taxon>eudicotyledons</taxon>
        <taxon>Gunneridae</taxon>
        <taxon>Pentapetalae</taxon>
        <taxon>rosids</taxon>
        <taxon>fabids</taxon>
        <taxon>Fabales</taxon>
        <taxon>Fabaceae</taxon>
        <taxon>Papilionoideae</taxon>
        <taxon>50 kb inversion clade</taxon>
        <taxon>NPAAA clade</taxon>
        <taxon>Hologalegina</taxon>
        <taxon>IRL clade</taxon>
        <taxon>Trifolieae</taxon>
        <taxon>Medicago</taxon>
    </lineage>
</organism>
<accession>A0A396HLI1</accession>
<dbReference type="Proteomes" id="UP000265566">
    <property type="component" value="Chromosome 5"/>
</dbReference>
<name>A0A396HLI1_MEDTR</name>
<proteinExistence type="predicted"/>